<proteinExistence type="inferred from homology"/>
<dbReference type="EMBL" id="MFJB01000031">
    <property type="protein sequence ID" value="OGG00165.1"/>
    <property type="molecule type" value="Genomic_DNA"/>
</dbReference>
<dbReference type="SUPFAM" id="SSF53167">
    <property type="entry name" value="Purine and uridine phosphorylases"/>
    <property type="match status" value="1"/>
</dbReference>
<dbReference type="InterPro" id="IPR000845">
    <property type="entry name" value="Nucleoside_phosphorylase_d"/>
</dbReference>
<dbReference type="PANTHER" id="PTHR11904">
    <property type="entry name" value="METHYLTHIOADENOSINE/PURINE NUCLEOSIDE PHOSPHORYLASE"/>
    <property type="match status" value="1"/>
</dbReference>
<protein>
    <recommendedName>
        <fullName evidence="3">purine-nucleoside phosphorylase</fullName>
        <ecNumber evidence="3">2.4.2.1</ecNumber>
    </recommendedName>
    <alternativeName>
        <fullName evidence="6">Inosine-guanosine phosphorylase</fullName>
    </alternativeName>
</protein>
<reference evidence="8 9" key="1">
    <citation type="journal article" date="2016" name="Nat. Commun.">
        <title>Thousands of microbial genomes shed light on interconnected biogeochemical processes in an aquifer system.</title>
        <authorList>
            <person name="Anantharaman K."/>
            <person name="Brown C.T."/>
            <person name="Hug L.A."/>
            <person name="Sharon I."/>
            <person name="Castelle C.J."/>
            <person name="Probst A.J."/>
            <person name="Thomas B.C."/>
            <person name="Singh A."/>
            <person name="Wilkins M.J."/>
            <person name="Karaoz U."/>
            <person name="Brodie E.L."/>
            <person name="Williams K.H."/>
            <person name="Hubbard S.S."/>
            <person name="Banfield J.F."/>
        </authorList>
    </citation>
    <scope>NUCLEOTIDE SEQUENCE [LARGE SCALE GENOMIC DNA]</scope>
</reference>
<comment type="similarity">
    <text evidence="2">Belongs to the PNP/MTAP phosphorylase family.</text>
</comment>
<evidence type="ECO:0000259" key="7">
    <source>
        <dbReference type="Pfam" id="PF01048"/>
    </source>
</evidence>
<feature type="domain" description="Nucleoside phosphorylase" evidence="7">
    <location>
        <begin position="90"/>
        <end position="274"/>
    </location>
</feature>
<comment type="pathway">
    <text evidence="1">Purine metabolism; purine nucleoside salvage.</text>
</comment>
<dbReference type="Gene3D" id="3.40.50.1580">
    <property type="entry name" value="Nucleoside phosphorylase domain"/>
    <property type="match status" value="1"/>
</dbReference>
<evidence type="ECO:0000256" key="1">
    <source>
        <dbReference type="ARBA" id="ARBA00005058"/>
    </source>
</evidence>
<evidence type="ECO:0000256" key="2">
    <source>
        <dbReference type="ARBA" id="ARBA00006751"/>
    </source>
</evidence>
<dbReference type="EC" id="2.4.2.1" evidence="3"/>
<evidence type="ECO:0000256" key="6">
    <source>
        <dbReference type="ARBA" id="ARBA00031036"/>
    </source>
</evidence>
<dbReference type="Proteomes" id="UP000177396">
    <property type="component" value="Unassembled WGS sequence"/>
</dbReference>
<dbReference type="InterPro" id="IPR035994">
    <property type="entry name" value="Nucleoside_phosphorylase_sf"/>
</dbReference>
<accession>A0A1F5YJ33</accession>
<evidence type="ECO:0000313" key="9">
    <source>
        <dbReference type="Proteomes" id="UP000177396"/>
    </source>
</evidence>
<evidence type="ECO:0000256" key="3">
    <source>
        <dbReference type="ARBA" id="ARBA00011886"/>
    </source>
</evidence>
<evidence type="ECO:0000256" key="5">
    <source>
        <dbReference type="ARBA" id="ARBA00022679"/>
    </source>
</evidence>
<dbReference type="PANTHER" id="PTHR11904:SF9">
    <property type="entry name" value="PURINE NUCLEOSIDE PHOSPHORYLASE-RELATED"/>
    <property type="match status" value="1"/>
</dbReference>
<keyword evidence="4" id="KW-0328">Glycosyltransferase</keyword>
<dbReference type="Pfam" id="PF01048">
    <property type="entry name" value="PNP_UDP_1"/>
    <property type="match status" value="1"/>
</dbReference>
<comment type="caution">
    <text evidence="8">The sequence shown here is derived from an EMBL/GenBank/DDBJ whole genome shotgun (WGS) entry which is preliminary data.</text>
</comment>
<name>A0A1F5YJ33_9BACT</name>
<evidence type="ECO:0000256" key="4">
    <source>
        <dbReference type="ARBA" id="ARBA00022676"/>
    </source>
</evidence>
<dbReference type="InterPro" id="IPR011268">
    <property type="entry name" value="Purine_phosphorylase"/>
</dbReference>
<sequence>MALPELEARAFSIAEQNMDVALQMKVARFERDIYYNHLVETRDFLRERIKEKTGRQTLDGWIVCGSGLASFPDSKDISILDRISVEEIPHWFSPQAPGHGKEVIIADISGQLVGIATGRAHIYDTDNSPEQLRMITAPLIVAKGLGINWLITTNAAGVLDNGKVEVGDVVVDIDYVNQQGINPLIGPNDERLGQRFPGKADVADPFIFQRLDPFIPPDRLHLGIYTLASNTPFYEGRGDIVNGMYTALTSQNPDLVEAFGMSFAMEAMVMQHFNNPPIDDNGFDRPVRWIGLTAATNVVPGVTAPTKEGLRNAAIDNPNPTNEEDVFEGGAKAEELLIPAVNNLCSSFTEKPLPPISKNDFSKLLHSSLRIYGKRFIK</sequence>
<gene>
    <name evidence="8" type="ORF">A2153_02100</name>
</gene>
<organism evidence="8 9">
    <name type="scientific">Candidatus Gottesmanbacteria bacterium RBG_16_38_7b</name>
    <dbReference type="NCBI Taxonomy" id="1798372"/>
    <lineage>
        <taxon>Bacteria</taxon>
        <taxon>Candidatus Gottesmaniibacteriota</taxon>
    </lineage>
</organism>
<dbReference type="GO" id="GO:0005737">
    <property type="term" value="C:cytoplasm"/>
    <property type="evidence" value="ECO:0007669"/>
    <property type="project" value="TreeGrafter"/>
</dbReference>
<keyword evidence="5" id="KW-0808">Transferase</keyword>
<dbReference type="UniPathway" id="UPA00606"/>
<evidence type="ECO:0000313" key="8">
    <source>
        <dbReference type="EMBL" id="OGG00165.1"/>
    </source>
</evidence>
<dbReference type="GO" id="GO:0004731">
    <property type="term" value="F:purine-nucleoside phosphorylase activity"/>
    <property type="evidence" value="ECO:0007669"/>
    <property type="project" value="UniProtKB-EC"/>
</dbReference>
<dbReference type="AlphaFoldDB" id="A0A1F5YJ33"/>
<dbReference type="GO" id="GO:0009116">
    <property type="term" value="P:nucleoside metabolic process"/>
    <property type="evidence" value="ECO:0007669"/>
    <property type="project" value="InterPro"/>
</dbReference>